<gene>
    <name evidence="1" type="ORF">J0X12_07490</name>
</gene>
<reference evidence="1 2" key="1">
    <citation type="submission" date="2021-03" db="EMBL/GenBank/DDBJ databases">
        <title>Sneathiella sp. CAU 1612 isolated from Kang Won-do.</title>
        <authorList>
            <person name="Kim W."/>
        </authorList>
    </citation>
    <scope>NUCLEOTIDE SEQUENCE [LARGE SCALE GENOMIC DNA]</scope>
    <source>
        <strain evidence="1 2">CAU 1612</strain>
    </source>
</reference>
<dbReference type="Proteomes" id="UP000664761">
    <property type="component" value="Unassembled WGS sequence"/>
</dbReference>
<dbReference type="EMBL" id="JAFLNC010000002">
    <property type="protein sequence ID" value="MBO0333450.1"/>
    <property type="molecule type" value="Genomic_DNA"/>
</dbReference>
<evidence type="ECO:0000313" key="1">
    <source>
        <dbReference type="EMBL" id="MBO0333450.1"/>
    </source>
</evidence>
<sequence length="408" mass="45911">MGEQKLGSAAGEVKHYEIGEATSFLRPFGKTYQEALENLITGSIQIIGLDEVKAQYAEQWGSIKKNVMEIADAYISRKLDRHDIFVPLDDGHFALLFAEATREEALERSRVIAHDLVNKLFGELPGAELISVEAAMLRIEDFDGLDRIRSLDGLVKCFRAAIVKAQDRETRDFQERETELNVRFRPLINRRKGFVGMYETVSMTNADGELADVTANDPLFNESPRLRAEMDCVILREAGIVCKKLGGAGNKPVIFLSVHFETLANSYFRSKYARTLASLPDYTERHLVLNVQDIASGVPNSRYRQIFTSLRQLVLGFTFEVGPHWNDFNAIRDLPILAMTLAGHESLELSQIEAFFKRSKQNKKKCIWRSVDNDALARAAFKMKVDYVSGPIFGALQKAPATPFSLPK</sequence>
<dbReference type="InterPro" id="IPR035919">
    <property type="entry name" value="EAL_sf"/>
</dbReference>
<organism evidence="1 2">
    <name type="scientific">Sneathiella sedimenti</name>
    <dbReference type="NCBI Taxonomy" id="2816034"/>
    <lineage>
        <taxon>Bacteria</taxon>
        <taxon>Pseudomonadati</taxon>
        <taxon>Pseudomonadota</taxon>
        <taxon>Alphaproteobacteria</taxon>
        <taxon>Sneathiellales</taxon>
        <taxon>Sneathiellaceae</taxon>
        <taxon>Sneathiella</taxon>
    </lineage>
</organism>
<accession>A0ABS3F4J4</accession>
<dbReference type="RefSeq" id="WP_207043785.1">
    <property type="nucleotide sequence ID" value="NZ_JAFLNC010000002.1"/>
</dbReference>
<protein>
    <recommendedName>
        <fullName evidence="3">EAL domain-containing protein</fullName>
    </recommendedName>
</protein>
<dbReference type="Gene3D" id="3.20.20.450">
    <property type="entry name" value="EAL domain"/>
    <property type="match status" value="1"/>
</dbReference>
<name>A0ABS3F4J4_9PROT</name>
<keyword evidence="2" id="KW-1185">Reference proteome</keyword>
<evidence type="ECO:0008006" key="3">
    <source>
        <dbReference type="Google" id="ProtNLM"/>
    </source>
</evidence>
<evidence type="ECO:0000313" key="2">
    <source>
        <dbReference type="Proteomes" id="UP000664761"/>
    </source>
</evidence>
<proteinExistence type="predicted"/>
<comment type="caution">
    <text evidence="1">The sequence shown here is derived from an EMBL/GenBank/DDBJ whole genome shotgun (WGS) entry which is preliminary data.</text>
</comment>